<evidence type="ECO:0000256" key="4">
    <source>
        <dbReference type="ARBA" id="ARBA00022490"/>
    </source>
</evidence>
<comment type="subcellular location">
    <subcellularLocation>
        <location evidence="1">Cytoplasm</location>
        <location evidence="1">Cytoskeleton</location>
    </subcellularLocation>
</comment>
<dbReference type="InterPro" id="IPR011004">
    <property type="entry name" value="Trimer_LpxA-like_sf"/>
</dbReference>
<dbReference type="SUPFAM" id="SSF52540">
    <property type="entry name" value="P-loop containing nucleoside triphosphate hydrolases"/>
    <property type="match status" value="1"/>
</dbReference>
<keyword evidence="5" id="KW-0677">Repeat</keyword>
<comment type="similarity">
    <text evidence="2">Belongs to the dynactin subunits 5/6 family. Dynactin subunit 6 subfamily.</text>
</comment>
<comment type="caution">
    <text evidence="10">The sequence shown here is derived from an EMBL/GenBank/DDBJ whole genome shotgun (WGS) entry which is preliminary data.</text>
</comment>
<dbReference type="InterPro" id="IPR056884">
    <property type="entry name" value="NPHP3-like_N"/>
</dbReference>
<dbReference type="InterPro" id="IPR027417">
    <property type="entry name" value="P-loop_NTPase"/>
</dbReference>
<sequence>MPPIRDKFTIHSKAVVCQDVELKGDITIGSGTIIHPKATIFAIAGPIIIGSGCIIEEAAIIVNRKKETMRIGDDNLFEIGCRVECPSVGDANTISTRARVHHTVSIGSYCAIGAACLLVPTVDEVLPDYTVVYGPSAERRIWSGRGKIQEADLRRKHADYLKETLPKFNRLRRVDSLLGRLKRSSRKRVEALEHTHAHQSHSYGHNQEGLARGPSSVVQGPGMLNHAHDFVIHQPTMIQNQYHTVNMLSSGKTVLEHIVPHTTLNATMDSSARHPPPRCHPGTRLRISNTLEKWMNGPKRAADLIWMHGPAGTGKSAVAQTFAEFCFEHGRLGATFFFSRPNNYNKPDCVIPTLAYQLAVALPEYKALITEQLVNDPRLLHRSPRAQFRKLIVEPFATLQIQGHKGAQEPIVMVLDGLDECEGEEVQCEIVDMIAEAIRLKKDLPIIWLITSRPEPHLKYVFSRTDFPVLCTREELAIDAASRQDVDLYIRHGFGVIRAKFWDVTTSSWPEEAQIVAVCRAAYGLFIFAATLLKYVGDSTDANPVARLDNILSFLNRTPNGSAKSPLEALDLLYVQILNEIADDILPTTKRILSYYIQIPKLSWVDVQPSSAQALCNFLDIDQTTFYRSLRKLHSVVEIPAPEDASEIQLRFFHASFEEYLLDPQRSQKFFIDQGIATHEIAKSCLDWYRLDLDLFHNDDGPKFNYLHQHGNLPGLKWISPENEERISREIASFSEEHCWRTCSSLEKSDEGLVKRIREFDFRNIRLMIVDWPDFANWLWKQDSSSSIVRVEPKDEIDLELIAHMEAITGSSRSMKPATFPLSLESVPENCQQQEYFFIGYGSKTSIFWLSKCYRFSRIERLTPEGLSEEQVCEYEKWLVEVGWRDESVYTEDENSDHDAIDVVEELPVS</sequence>
<keyword evidence="4" id="KW-0963">Cytoplasm</keyword>
<dbReference type="GO" id="GO:0007052">
    <property type="term" value="P:mitotic spindle organization"/>
    <property type="evidence" value="ECO:0007669"/>
    <property type="project" value="TreeGrafter"/>
</dbReference>
<evidence type="ECO:0000256" key="7">
    <source>
        <dbReference type="ARBA" id="ARBA00034687"/>
    </source>
</evidence>
<dbReference type="InterPro" id="IPR027777">
    <property type="entry name" value="DCTN6"/>
</dbReference>
<dbReference type="PANTHER" id="PTHR13072">
    <property type="entry name" value="DYNACTIN 6"/>
    <property type="match status" value="1"/>
</dbReference>
<evidence type="ECO:0000313" key="11">
    <source>
        <dbReference type="Proteomes" id="UP001213000"/>
    </source>
</evidence>
<proteinExistence type="inferred from homology"/>
<organism evidence="10 11">
    <name type="scientific">Leucocoprinus birnbaumii</name>
    <dbReference type="NCBI Taxonomy" id="56174"/>
    <lineage>
        <taxon>Eukaryota</taxon>
        <taxon>Fungi</taxon>
        <taxon>Dikarya</taxon>
        <taxon>Basidiomycota</taxon>
        <taxon>Agaricomycotina</taxon>
        <taxon>Agaricomycetes</taxon>
        <taxon>Agaricomycetidae</taxon>
        <taxon>Agaricales</taxon>
        <taxon>Agaricineae</taxon>
        <taxon>Agaricaceae</taxon>
        <taxon>Leucocoprinus</taxon>
    </lineage>
</organism>
<dbReference type="Gene3D" id="3.40.50.300">
    <property type="entry name" value="P-loop containing nucleotide triphosphate hydrolases"/>
    <property type="match status" value="1"/>
</dbReference>
<dbReference type="CDD" id="cd04646">
    <property type="entry name" value="LbH_Dynactin_6"/>
    <property type="match status" value="1"/>
</dbReference>
<evidence type="ECO:0000256" key="5">
    <source>
        <dbReference type="ARBA" id="ARBA00022737"/>
    </source>
</evidence>
<dbReference type="GO" id="GO:0070840">
    <property type="term" value="F:dynein complex binding"/>
    <property type="evidence" value="ECO:0007669"/>
    <property type="project" value="TreeGrafter"/>
</dbReference>
<protein>
    <recommendedName>
        <fullName evidence="3">Dynactin subunit 6</fullName>
    </recommendedName>
</protein>
<dbReference type="Pfam" id="PF24883">
    <property type="entry name" value="NPHP3_N"/>
    <property type="match status" value="1"/>
</dbReference>
<evidence type="ECO:0000256" key="2">
    <source>
        <dbReference type="ARBA" id="ARBA00007719"/>
    </source>
</evidence>
<dbReference type="GO" id="GO:0005869">
    <property type="term" value="C:dynactin complex"/>
    <property type="evidence" value="ECO:0007669"/>
    <property type="project" value="InterPro"/>
</dbReference>
<dbReference type="AlphaFoldDB" id="A0AAD5YR61"/>
<gene>
    <name evidence="10" type="ORF">NP233_g6178</name>
</gene>
<name>A0AAD5YR61_9AGAR</name>
<reference evidence="10" key="1">
    <citation type="submission" date="2022-07" db="EMBL/GenBank/DDBJ databases">
        <title>Genome Sequence of Leucocoprinus birnbaumii.</title>
        <authorList>
            <person name="Buettner E."/>
        </authorList>
    </citation>
    <scope>NUCLEOTIDE SEQUENCE</scope>
    <source>
        <strain evidence="10">VT141</strain>
    </source>
</reference>
<feature type="region of interest" description="Disordered" evidence="8">
    <location>
        <begin position="190"/>
        <end position="216"/>
    </location>
</feature>
<accession>A0AAD5YR61</accession>
<keyword evidence="6" id="KW-0206">Cytoskeleton</keyword>
<evidence type="ECO:0000256" key="1">
    <source>
        <dbReference type="ARBA" id="ARBA00004245"/>
    </source>
</evidence>
<dbReference type="Proteomes" id="UP001213000">
    <property type="component" value="Unassembled WGS sequence"/>
</dbReference>
<dbReference type="EMBL" id="JANIEX010000392">
    <property type="protein sequence ID" value="KAJ3567718.1"/>
    <property type="molecule type" value="Genomic_DNA"/>
</dbReference>
<evidence type="ECO:0000259" key="9">
    <source>
        <dbReference type="Pfam" id="PF24883"/>
    </source>
</evidence>
<keyword evidence="11" id="KW-1185">Reference proteome</keyword>
<comment type="function">
    <text evidence="7">Part of the dynactin complex that activates the molecular motor dynein for ultra-processive transport along microtubules.</text>
</comment>
<evidence type="ECO:0000313" key="10">
    <source>
        <dbReference type="EMBL" id="KAJ3567718.1"/>
    </source>
</evidence>
<dbReference type="PANTHER" id="PTHR13072:SF0">
    <property type="entry name" value="DYNACTIN SUBUNIT 6"/>
    <property type="match status" value="1"/>
</dbReference>
<evidence type="ECO:0000256" key="3">
    <source>
        <dbReference type="ARBA" id="ARBA00016573"/>
    </source>
</evidence>
<evidence type="ECO:0000256" key="8">
    <source>
        <dbReference type="SAM" id="MobiDB-lite"/>
    </source>
</evidence>
<dbReference type="Gene3D" id="2.160.10.10">
    <property type="entry name" value="Hexapeptide repeat proteins"/>
    <property type="match status" value="1"/>
</dbReference>
<dbReference type="SUPFAM" id="SSF51161">
    <property type="entry name" value="Trimeric LpxA-like enzymes"/>
    <property type="match status" value="1"/>
</dbReference>
<evidence type="ECO:0000256" key="6">
    <source>
        <dbReference type="ARBA" id="ARBA00023212"/>
    </source>
</evidence>
<feature type="domain" description="Nephrocystin 3-like N-terminal" evidence="9">
    <location>
        <begin position="289"/>
        <end position="453"/>
    </location>
</feature>